<reference evidence="2" key="1">
    <citation type="journal article" date="2015" name="Antimicrob. Agents Chemother.">
        <title>Characterization of an Enterobacter cloacae Strain Producing both KPC and NDM Carbapenemases by Whole-Genome Sequencing.</title>
        <authorList>
            <person name="Wu W."/>
            <person name="Feng Y."/>
            <person name="Carattoli A."/>
            <person name="Zong Z."/>
        </authorList>
    </citation>
    <scope>NUCLEOTIDE SEQUENCE</scope>
    <source>
        <strain evidence="2">WCHECl-14653</strain>
        <plasmid evidence="2">pKPC2-EC14653</plasmid>
    </source>
</reference>
<keyword evidence="1" id="KW-0812">Transmembrane</keyword>
<keyword evidence="1" id="KW-0472">Membrane</keyword>
<feature type="transmembrane region" description="Helical" evidence="1">
    <location>
        <begin position="31"/>
        <end position="52"/>
    </location>
</feature>
<evidence type="ECO:0000256" key="1">
    <source>
        <dbReference type="SAM" id="Phobius"/>
    </source>
</evidence>
<accession>A0A0K0NPS1</accession>
<proteinExistence type="predicted"/>
<dbReference type="EMBL" id="KP868646">
    <property type="protein sequence ID" value="AKN19687.1"/>
    <property type="molecule type" value="Genomic_DNA"/>
</dbReference>
<protein>
    <submittedName>
        <fullName evidence="2">Uncharacterized protein</fullName>
    </submittedName>
</protein>
<organism evidence="2">
    <name type="scientific">Enterobacter cloacae</name>
    <dbReference type="NCBI Taxonomy" id="550"/>
    <lineage>
        <taxon>Bacteria</taxon>
        <taxon>Pseudomonadati</taxon>
        <taxon>Pseudomonadota</taxon>
        <taxon>Gammaproteobacteria</taxon>
        <taxon>Enterobacterales</taxon>
        <taxon>Enterobacteriaceae</taxon>
        <taxon>Enterobacter</taxon>
        <taxon>Enterobacter cloacae complex</taxon>
    </lineage>
</organism>
<evidence type="ECO:0000313" key="2">
    <source>
        <dbReference type="EMBL" id="AKN19687.1"/>
    </source>
</evidence>
<geneLocation type="plasmid" evidence="2">
    <name>pKPC2-EC14653</name>
</geneLocation>
<keyword evidence="1" id="KW-1133">Transmembrane helix</keyword>
<name>A0A0K0NPS1_ENTCL</name>
<dbReference type="RefSeq" id="WP_053390216.1">
    <property type="nucleotide sequence ID" value="NZ_KP868646.1"/>
</dbReference>
<gene>
    <name evidence="2" type="ORF">pKPC2_EC14653_00084</name>
</gene>
<keyword evidence="2" id="KW-0614">Plasmid</keyword>
<dbReference type="AlphaFoldDB" id="A0A0K0NPS1"/>
<sequence length="86" mass="9378">MTASFMMIFQLLTLFLIPFILAVFMSGRSLILIFFGALTSQATVAVAFSLLSSRDGAECMGMGALSLVFYVITLSRIENNKDGLNE</sequence>
<feature type="transmembrane region" description="Helical" evidence="1">
    <location>
        <begin position="7"/>
        <end position="25"/>
    </location>
</feature>